<name>A0A8S5QXF2_9CAUD</name>
<accession>A0A8S5QXF2</accession>
<reference evidence="1" key="1">
    <citation type="journal article" date="2021" name="Proc. Natl. Acad. Sci. U.S.A.">
        <title>A Catalog of Tens of Thousands of Viruses from Human Metagenomes Reveals Hidden Associations with Chronic Diseases.</title>
        <authorList>
            <person name="Tisza M.J."/>
            <person name="Buck C.B."/>
        </authorList>
    </citation>
    <scope>NUCLEOTIDE SEQUENCE</scope>
    <source>
        <strain evidence="1">CtTK08</strain>
    </source>
</reference>
<proteinExistence type="predicted"/>
<evidence type="ECO:0000313" key="1">
    <source>
        <dbReference type="EMBL" id="DAE23332.1"/>
    </source>
</evidence>
<protein>
    <submittedName>
        <fullName evidence="1">Tor inhibition protein helix, reverse turn, PROTEIN</fullName>
    </submittedName>
</protein>
<organism evidence="1">
    <name type="scientific">Myoviridae sp. ctTK08</name>
    <dbReference type="NCBI Taxonomy" id="2826656"/>
    <lineage>
        <taxon>Viruses</taxon>
        <taxon>Duplodnaviria</taxon>
        <taxon>Heunggongvirae</taxon>
        <taxon>Uroviricota</taxon>
        <taxon>Caudoviricetes</taxon>
    </lineage>
</organism>
<dbReference type="EMBL" id="BK015751">
    <property type="protein sequence ID" value="DAE23332.1"/>
    <property type="molecule type" value="Genomic_DNA"/>
</dbReference>
<sequence length="62" mass="7254">MKNLITKDQVKELWAIKGQKPCDTTIWKRTRDGKIPPPIRVGTTNLYNRDEVIRLRDKALGY</sequence>